<dbReference type="InterPro" id="IPR002645">
    <property type="entry name" value="STAS_dom"/>
</dbReference>
<feature type="compositionally biased region" description="Basic and acidic residues" evidence="1">
    <location>
        <begin position="205"/>
        <end position="221"/>
    </location>
</feature>
<protein>
    <recommendedName>
        <fullName evidence="2">STAS domain-containing protein</fullName>
    </recommendedName>
</protein>
<dbReference type="PROSITE" id="PS50801">
    <property type="entry name" value="STAS"/>
    <property type="match status" value="1"/>
</dbReference>
<dbReference type="Proteomes" id="UP000243650">
    <property type="component" value="Unassembled WGS sequence"/>
</dbReference>
<name>A0A2P6ML78_ALKUR</name>
<accession>A0A2P6ML78</accession>
<dbReference type="SUPFAM" id="SSF52091">
    <property type="entry name" value="SpoIIaa-like"/>
    <property type="match status" value="1"/>
</dbReference>
<keyword evidence="4" id="KW-1185">Reference proteome</keyword>
<evidence type="ECO:0000313" key="3">
    <source>
        <dbReference type="EMBL" id="PRO67031.1"/>
    </source>
</evidence>
<dbReference type="PANTHER" id="PTHR33745:SF8">
    <property type="entry name" value="BLUE-LIGHT PHOTORECEPTOR"/>
    <property type="match status" value="1"/>
</dbReference>
<dbReference type="CDD" id="cd07041">
    <property type="entry name" value="STAS_RsbR_RsbS_like"/>
    <property type="match status" value="1"/>
</dbReference>
<organism evidence="3 4">
    <name type="scientific">Alkalicoccus urumqiensis</name>
    <name type="common">Bacillus urumqiensis</name>
    <dbReference type="NCBI Taxonomy" id="1548213"/>
    <lineage>
        <taxon>Bacteria</taxon>
        <taxon>Bacillati</taxon>
        <taxon>Bacillota</taxon>
        <taxon>Bacilli</taxon>
        <taxon>Bacillales</taxon>
        <taxon>Bacillaceae</taxon>
        <taxon>Alkalicoccus</taxon>
    </lineage>
</organism>
<dbReference type="InterPro" id="IPR036513">
    <property type="entry name" value="STAS_dom_sf"/>
</dbReference>
<comment type="caution">
    <text evidence="3">The sequence shown here is derived from an EMBL/GenBank/DDBJ whole genome shotgun (WGS) entry which is preliminary data.</text>
</comment>
<evidence type="ECO:0000313" key="4">
    <source>
        <dbReference type="Proteomes" id="UP000243650"/>
    </source>
</evidence>
<evidence type="ECO:0000256" key="1">
    <source>
        <dbReference type="SAM" id="MobiDB-lite"/>
    </source>
</evidence>
<dbReference type="InterPro" id="IPR051932">
    <property type="entry name" value="Bact_StressResp_Reg"/>
</dbReference>
<feature type="region of interest" description="Disordered" evidence="1">
    <location>
        <begin position="198"/>
        <end position="221"/>
    </location>
</feature>
<feature type="domain" description="STAS" evidence="2">
    <location>
        <begin position="79"/>
        <end position="190"/>
    </location>
</feature>
<dbReference type="SUPFAM" id="SSF55781">
    <property type="entry name" value="GAF domain-like"/>
    <property type="match status" value="1"/>
</dbReference>
<dbReference type="EMBL" id="PVNS01000001">
    <property type="protein sequence ID" value="PRO67031.1"/>
    <property type="molecule type" value="Genomic_DNA"/>
</dbReference>
<dbReference type="Gene3D" id="3.30.750.24">
    <property type="entry name" value="STAS domain"/>
    <property type="match status" value="1"/>
</dbReference>
<dbReference type="Pfam" id="PF01740">
    <property type="entry name" value="STAS"/>
    <property type="match status" value="1"/>
</dbReference>
<dbReference type="AlphaFoldDB" id="A0A2P6ML78"/>
<gene>
    <name evidence="3" type="ORF">C6I21_00245</name>
</gene>
<reference evidence="3 4" key="1">
    <citation type="submission" date="2018-03" db="EMBL/GenBank/DDBJ databases">
        <title>Bacillus urumqiensis sp. nov., a moderately haloalkaliphilic bacterium isolated from a salt lake.</title>
        <authorList>
            <person name="Zhao B."/>
            <person name="Liao Z."/>
        </authorList>
    </citation>
    <scope>NUCLEOTIDE SEQUENCE [LARGE SCALE GENOMIC DNA]</scope>
    <source>
        <strain evidence="3 4">BZ-SZ-XJ18</strain>
    </source>
</reference>
<evidence type="ECO:0000259" key="2">
    <source>
        <dbReference type="PROSITE" id="PS50801"/>
    </source>
</evidence>
<dbReference type="PANTHER" id="PTHR33745">
    <property type="entry name" value="RSBT ANTAGONIST PROTEIN RSBS-RELATED"/>
    <property type="match status" value="1"/>
</dbReference>
<proteinExistence type="predicted"/>
<sequence>MKTDERTKDMWITEDIGERAVIGAPIYIQDSQSFGTICGMDLYPRKFTRKEHHLFKMMADLLGSVIDADIEQRRVESAAVPLVPLGQGVTILPLTGLFSEQRARLVVDKVLRYCAEEDVDYMIIDSSGLITEESEMTDKLLYLIECLILVGAETVLTGVRPDQAQLLHKQNLSADRVAIAPSMPEALRRIGLKLTTSAEELEPSAQEKVEAEQKKEEQEQQ</sequence>